<reference evidence="6" key="1">
    <citation type="submission" date="2015-12" db="EMBL/GenBank/DDBJ databases">
        <title>De novo transcriptome assembly of four potential Pierce s Disease insect vectors from Arizona vineyards.</title>
        <authorList>
            <person name="Tassone E.E."/>
        </authorList>
    </citation>
    <scope>NUCLEOTIDE SEQUENCE</scope>
</reference>
<feature type="region of interest" description="Disordered" evidence="5">
    <location>
        <begin position="485"/>
        <end position="519"/>
    </location>
</feature>
<evidence type="ECO:0000256" key="3">
    <source>
        <dbReference type="ARBA" id="ARBA00022552"/>
    </source>
</evidence>
<proteinExistence type="inferred from homology"/>
<dbReference type="GO" id="GO:0030688">
    <property type="term" value="C:preribosome, small subunit precursor"/>
    <property type="evidence" value="ECO:0007669"/>
    <property type="project" value="InterPro"/>
</dbReference>
<feature type="region of interest" description="Disordered" evidence="5">
    <location>
        <begin position="373"/>
        <end position="446"/>
    </location>
</feature>
<feature type="compositionally biased region" description="Basic and acidic residues" evidence="5">
    <location>
        <begin position="506"/>
        <end position="519"/>
    </location>
</feature>
<gene>
    <name evidence="6" type="ORF">g.29829</name>
</gene>
<feature type="compositionally biased region" description="Basic and acidic residues" evidence="5">
    <location>
        <begin position="409"/>
        <end position="421"/>
    </location>
</feature>
<evidence type="ECO:0000256" key="5">
    <source>
        <dbReference type="SAM" id="MobiDB-lite"/>
    </source>
</evidence>
<feature type="compositionally biased region" description="Basic and acidic residues" evidence="5">
    <location>
        <begin position="586"/>
        <end position="596"/>
    </location>
</feature>
<accession>A0A1B6CAA2</accession>
<feature type="compositionally biased region" description="Basic residues" evidence="5">
    <location>
        <begin position="485"/>
        <end position="494"/>
    </location>
</feature>
<organism evidence="6">
    <name type="scientific">Clastoptera arizonana</name>
    <name type="common">Arizona spittle bug</name>
    <dbReference type="NCBI Taxonomy" id="38151"/>
    <lineage>
        <taxon>Eukaryota</taxon>
        <taxon>Metazoa</taxon>
        <taxon>Ecdysozoa</taxon>
        <taxon>Arthropoda</taxon>
        <taxon>Hexapoda</taxon>
        <taxon>Insecta</taxon>
        <taxon>Pterygota</taxon>
        <taxon>Neoptera</taxon>
        <taxon>Paraneoptera</taxon>
        <taxon>Hemiptera</taxon>
        <taxon>Auchenorrhyncha</taxon>
        <taxon>Cercopoidea</taxon>
        <taxon>Clastopteridae</taxon>
        <taxon>Clastoptera</taxon>
    </lineage>
</organism>
<feature type="compositionally biased region" description="Basic and acidic residues" evidence="5">
    <location>
        <begin position="434"/>
        <end position="446"/>
    </location>
</feature>
<dbReference type="EMBL" id="GEDC01027019">
    <property type="protein sequence ID" value="JAS10279.1"/>
    <property type="molecule type" value="Transcribed_RNA"/>
</dbReference>
<keyword evidence="3" id="KW-0698">rRNA processing</keyword>
<dbReference type="Pfam" id="PF05997">
    <property type="entry name" value="Nop52"/>
    <property type="match status" value="1"/>
</dbReference>
<evidence type="ECO:0000256" key="4">
    <source>
        <dbReference type="ARBA" id="ARBA00023242"/>
    </source>
</evidence>
<feature type="region of interest" description="Disordered" evidence="5">
    <location>
        <begin position="586"/>
        <end position="605"/>
    </location>
</feature>
<protein>
    <recommendedName>
        <fullName evidence="7">Ribosomal RNA processing protein 1 homolog</fullName>
    </recommendedName>
</protein>
<dbReference type="PANTHER" id="PTHR13026:SF0">
    <property type="entry name" value="RIBOSOMAL RNA PROCESSING 1B"/>
    <property type="match status" value="1"/>
</dbReference>
<evidence type="ECO:0000256" key="1">
    <source>
        <dbReference type="ARBA" id="ARBA00004123"/>
    </source>
</evidence>
<dbReference type="InterPro" id="IPR010301">
    <property type="entry name" value="RRP1"/>
</dbReference>
<evidence type="ECO:0000256" key="2">
    <source>
        <dbReference type="ARBA" id="ARBA00006374"/>
    </source>
</evidence>
<dbReference type="GO" id="GO:0005634">
    <property type="term" value="C:nucleus"/>
    <property type="evidence" value="ECO:0007669"/>
    <property type="project" value="UniProtKB-SubCell"/>
</dbReference>
<keyword evidence="4" id="KW-0539">Nucleus</keyword>
<dbReference type="GO" id="GO:0006364">
    <property type="term" value="P:rRNA processing"/>
    <property type="evidence" value="ECO:0007669"/>
    <property type="project" value="UniProtKB-KW"/>
</dbReference>
<sequence length="630" mass="72230">MGISKKSNRKIVLIAQEIELVRELASNSKIIRDKAVKKLKKWFTARSQGLHKFEKQDFLRIWKGLFYCMWMSDKPLIQEDLAEEISILVHNLCTVTTAITFIECGFKALAAEWLGIDDLRINKFLMLVRRIVRQSFVLIQKVNWNDEDVTYLADMYFGVLSQANTLGLKLHLIEIYCEELAKIGRESISTETVLTLITPFAKFMASSSDGRVVSHISRHIFLHLIYQSEAGIEYQEKFNAWKQLGFPGGSIDAIQKMDTEETDDFEDDENMIENDENTIEHSALDPRAGRVNVELPSLNFDPKSFSKMLTILKNNKDTTTKARKTIITLINKFEKLQEGTFPLGIKEVALPKKVPLKKEIISISKKILKSRPHLEKELPDDESDSESETEVITHSDKTNVKTKWNVTESKNEKVKDKENSSKKIKSKQRSTKRKINDVKTAKNETPSKKLKVKNNLNFEVSESPSVSNQKILNEEINNLTTKANRRNTNKKLKSTKSDIRGVNNHNKNETNKEKNDDWNSKLEEDETEIVIPSKKYLAKLAKRGGKAATSEFLKRYLGESGKKSHYSPKNKKVEFVLDLNKSQEHKEYRRSLKRNSDIPFDASTQPKRGVLKSTVASPINPFFEIDKSVT</sequence>
<name>A0A1B6CAA2_9HEMI</name>
<dbReference type="PANTHER" id="PTHR13026">
    <property type="entry name" value="NNP-1 PROTEIN NOVEL NUCLEAR PROTEIN 1 NOP52"/>
    <property type="match status" value="1"/>
</dbReference>
<comment type="similarity">
    <text evidence="2">Belongs to the RRP1 family.</text>
</comment>
<feature type="compositionally biased region" description="Basic residues" evidence="5">
    <location>
        <begin position="422"/>
        <end position="433"/>
    </location>
</feature>
<dbReference type="AlphaFoldDB" id="A0A1B6CAA2"/>
<comment type="subcellular location">
    <subcellularLocation>
        <location evidence="1">Nucleus</location>
    </subcellularLocation>
</comment>
<evidence type="ECO:0008006" key="7">
    <source>
        <dbReference type="Google" id="ProtNLM"/>
    </source>
</evidence>
<evidence type="ECO:0000313" key="6">
    <source>
        <dbReference type="EMBL" id="JAS10279.1"/>
    </source>
</evidence>
<feature type="compositionally biased region" description="Acidic residues" evidence="5">
    <location>
        <begin position="378"/>
        <end position="389"/>
    </location>
</feature>